<dbReference type="Pfam" id="PF00665">
    <property type="entry name" value="rve"/>
    <property type="match status" value="1"/>
</dbReference>
<dbReference type="Gene3D" id="4.10.60.10">
    <property type="entry name" value="Zinc finger, CCHC-type"/>
    <property type="match status" value="1"/>
</dbReference>
<sequence length="1333" mass="151710">MARIGRLNEFDDSKENVECYIERLEQYFLVNDIENDKKAAVLLTVIGSTAYAKLKSLTSPELPSTLSYDQLKGHLQNYYAPKPLVIAERFKFMKRNQLEGEKVSEYLSELRRLSTHCEYGDFLNQALRDRFVCGLLHEGTQKKLLATKDLTLEMAFDVAMAMELAHCHSQQFRPPIAEPANVHKVTTSNSKESNRPAVRKNKSVNKCWRCTGNHSPNDCRFKDEKCFVCSKVGHIAKVCWERGKTVNEVIEDTLENHSDILHIYSLKNNSNRKGVFVPIAIDGQIIQMQIDTAAEVSVITEDTYKKHFSHKKLGSADVRLRAYNGETIPLIGKITVNVVHEGQNLQLPLIVAKGSGKPPLLGYGWLQKLKLNWKEIFAISQPLGPNVGEELMNKYENLFSEGYGKIKEFKAHIRVKEDASPVFCKARPVPYALKPAIEAELNRLEQSGIIEKVDHSEWAAPIVVVPKSDGSVRICGDYKVTVNQAVSQEQYPLPTAKDLFSTLAGGTVFTKIDLSSAYAQLELDEESQKYLVVNTHKGLYKFKRLAYGVKSAPMIFQCVMDQMLKDFDGVICSQDDVLIKGIEEDGKHEEDIKKVEKVLQRLKEYGVKAKRVKCRFLEPKVEYLGHMVDKAGLHPTEEKVKAIRDAPVPKNVQELESFIGLVNYYGAFFKDMSTTLAPLNRLRQKNVNWKWTEECQKAFDACKCELSSDRVLTHYDSQRKIKLDCDASAYGVGAVISHIMDDGSEKPIAFASRTLSKSERNYAQIEKEALSIIFGVTKFHQYLYGRKWTLVTDHKPLLTILGPKTGVPTLAAARMQRWAIILSAYDYDIQYRKSELHSNADCLSRLPHEVSSIGSDCTIYVCEVATELPLTASDIAEATRKDSVLSKVMDYTMSGWPEYLDSEILKPYHVRRHELSAEQGCILWGNRVVIPEIYRQTLLEDLHWEHPGVCAMKAIARSYVWWPNLNSDIECKVRECSACQSVRNMPPASPLYPWKWPVRPWSRIHLDFFFKEGKTFLLVHDAHSKWLEVIPMSNTDAEHTIDELRILIASYGLPEEVVSDNGPQFSSDKFREFLKTNGIKQTLVPPYHPQSNGAAENSVKNVKRALEKHLHDVKYKNMSLKRRLANFLMRYRSTPHTTTGKTPAELFLKRQIRTRFSLLKPNLADVVEEKQMQQKRHHDKAPERCFQCHDRVRVRDMTGSKLDKWLTGSVIKVLGPRRYLVQTEKGLKHVHVDQIIPAFDQYCFSKVFSSPMVEMPVINENFGMTTRHVSDTPVPTSQVTDTGDINVEENINVEISASPGKTQVTTGDESVKISNFESRYPVRNRKPKVIVDV</sequence>
<protein>
    <submittedName>
        <fullName evidence="6">Uncharacterized protein K02A2.6</fullName>
    </submittedName>
</protein>
<dbReference type="PROSITE" id="PS50994">
    <property type="entry name" value="INTEGRASE"/>
    <property type="match status" value="1"/>
</dbReference>
<dbReference type="GO" id="GO:0003676">
    <property type="term" value="F:nucleic acid binding"/>
    <property type="evidence" value="ECO:0007669"/>
    <property type="project" value="InterPro"/>
</dbReference>
<dbReference type="PANTHER" id="PTHR37984">
    <property type="entry name" value="PROTEIN CBG26694"/>
    <property type="match status" value="1"/>
</dbReference>
<evidence type="ECO:0000259" key="3">
    <source>
        <dbReference type="PROSITE" id="PS50878"/>
    </source>
</evidence>
<dbReference type="InterPro" id="IPR001878">
    <property type="entry name" value="Znf_CCHC"/>
</dbReference>
<dbReference type="Gene3D" id="1.10.340.70">
    <property type="match status" value="1"/>
</dbReference>
<dbReference type="InterPro" id="IPR041588">
    <property type="entry name" value="Integrase_H2C2"/>
</dbReference>
<keyword evidence="1" id="KW-0479">Metal-binding</keyword>
<dbReference type="CDD" id="cd01647">
    <property type="entry name" value="RT_LTR"/>
    <property type="match status" value="1"/>
</dbReference>
<dbReference type="InterPro" id="IPR001584">
    <property type="entry name" value="Integrase_cat-core"/>
</dbReference>
<dbReference type="InterPro" id="IPR043128">
    <property type="entry name" value="Rev_trsase/Diguanyl_cyclase"/>
</dbReference>
<reference evidence="6" key="2">
    <citation type="submission" date="2025-08" db="UniProtKB">
        <authorList>
            <consortium name="RefSeq"/>
        </authorList>
    </citation>
    <scope>IDENTIFICATION</scope>
</reference>
<evidence type="ECO:0000313" key="6">
    <source>
        <dbReference type="RefSeq" id="XP_013404718.1"/>
    </source>
</evidence>
<dbReference type="Gene3D" id="3.30.420.10">
    <property type="entry name" value="Ribonuclease H-like superfamily/Ribonuclease H"/>
    <property type="match status" value="1"/>
</dbReference>
<dbReference type="SUPFAM" id="SSF53098">
    <property type="entry name" value="Ribonuclease H-like"/>
    <property type="match status" value="1"/>
</dbReference>
<proteinExistence type="predicted"/>
<dbReference type="GO" id="GO:0008270">
    <property type="term" value="F:zinc ion binding"/>
    <property type="evidence" value="ECO:0007669"/>
    <property type="project" value="UniProtKB-KW"/>
</dbReference>
<accession>A0A1S3J391</accession>
<dbReference type="InterPro" id="IPR036397">
    <property type="entry name" value="RNaseH_sf"/>
</dbReference>
<dbReference type="FunFam" id="3.30.420.10:FF:000063">
    <property type="entry name" value="Retrovirus-related Pol polyprotein from transposon 297-like Protein"/>
    <property type="match status" value="1"/>
</dbReference>
<dbReference type="InParanoid" id="A0A1S3J391"/>
<gene>
    <name evidence="6" type="primary">LOC106169680</name>
</gene>
<dbReference type="SMART" id="SM00343">
    <property type="entry name" value="ZnF_C2HC"/>
    <property type="match status" value="1"/>
</dbReference>
<dbReference type="InterPro" id="IPR041577">
    <property type="entry name" value="RT_RNaseH_2"/>
</dbReference>
<dbReference type="Gene3D" id="3.30.70.270">
    <property type="match status" value="2"/>
</dbReference>
<keyword evidence="1" id="KW-0863">Zinc-finger</keyword>
<dbReference type="PANTHER" id="PTHR37984:SF10">
    <property type="entry name" value="RIBONUCLEASE H"/>
    <property type="match status" value="1"/>
</dbReference>
<dbReference type="Pfam" id="PF17921">
    <property type="entry name" value="Integrase_H2C2"/>
    <property type="match status" value="1"/>
</dbReference>
<evidence type="ECO:0000313" key="5">
    <source>
        <dbReference type="Proteomes" id="UP000085678"/>
    </source>
</evidence>
<dbReference type="GO" id="GO:0015074">
    <property type="term" value="P:DNA integration"/>
    <property type="evidence" value="ECO:0007669"/>
    <property type="project" value="InterPro"/>
</dbReference>
<dbReference type="RefSeq" id="XP_013404718.1">
    <property type="nucleotide sequence ID" value="XM_013549264.1"/>
</dbReference>
<dbReference type="InterPro" id="IPR050951">
    <property type="entry name" value="Retrovirus_Pol_polyprotein"/>
</dbReference>
<dbReference type="Pfam" id="PF13975">
    <property type="entry name" value="gag-asp_proteas"/>
    <property type="match status" value="1"/>
</dbReference>
<dbReference type="InterPro" id="IPR000477">
    <property type="entry name" value="RT_dom"/>
</dbReference>
<name>A0A1S3J391_LINAN</name>
<dbReference type="SUPFAM" id="SSF56672">
    <property type="entry name" value="DNA/RNA polymerases"/>
    <property type="match status" value="1"/>
</dbReference>
<dbReference type="FunFam" id="3.30.70.270:FF:000026">
    <property type="entry name" value="Transposon Ty3-G Gag-Pol polyprotein"/>
    <property type="match status" value="1"/>
</dbReference>
<evidence type="ECO:0000259" key="4">
    <source>
        <dbReference type="PROSITE" id="PS50994"/>
    </source>
</evidence>
<dbReference type="PROSITE" id="PS50158">
    <property type="entry name" value="ZF_CCHC"/>
    <property type="match status" value="1"/>
</dbReference>
<dbReference type="CDD" id="cd09274">
    <property type="entry name" value="RNase_HI_RT_Ty3"/>
    <property type="match status" value="1"/>
</dbReference>
<dbReference type="Proteomes" id="UP000085678">
    <property type="component" value="Unplaced"/>
</dbReference>
<dbReference type="SUPFAM" id="SSF50630">
    <property type="entry name" value="Acid proteases"/>
    <property type="match status" value="1"/>
</dbReference>
<dbReference type="Pfam" id="PF00078">
    <property type="entry name" value="RVT_1"/>
    <property type="match status" value="1"/>
</dbReference>
<dbReference type="FunFam" id="1.10.340.70:FF:000003">
    <property type="entry name" value="Protein CBG25708"/>
    <property type="match status" value="1"/>
</dbReference>
<dbReference type="InterPro" id="IPR012337">
    <property type="entry name" value="RNaseH-like_sf"/>
</dbReference>
<dbReference type="GeneID" id="106169680"/>
<keyword evidence="5" id="KW-1185">Reference proteome</keyword>
<organism evidence="5 6">
    <name type="scientific">Lingula anatina</name>
    <name type="common">Brachiopod</name>
    <name type="synonym">Lingula unguis</name>
    <dbReference type="NCBI Taxonomy" id="7574"/>
    <lineage>
        <taxon>Eukaryota</taxon>
        <taxon>Metazoa</taxon>
        <taxon>Spiralia</taxon>
        <taxon>Lophotrochozoa</taxon>
        <taxon>Brachiopoda</taxon>
        <taxon>Linguliformea</taxon>
        <taxon>Lingulata</taxon>
        <taxon>Lingulida</taxon>
        <taxon>Linguloidea</taxon>
        <taxon>Lingulidae</taxon>
        <taxon>Lingula</taxon>
    </lineage>
</organism>
<dbReference type="InterPro" id="IPR043502">
    <property type="entry name" value="DNA/RNA_pol_sf"/>
</dbReference>
<dbReference type="STRING" id="7574.A0A1S3J391"/>
<evidence type="ECO:0000259" key="2">
    <source>
        <dbReference type="PROSITE" id="PS50158"/>
    </source>
</evidence>
<keyword evidence="1" id="KW-0862">Zinc</keyword>
<dbReference type="KEGG" id="lak:106169680"/>
<feature type="domain" description="Integrase catalytic" evidence="4">
    <location>
        <begin position="996"/>
        <end position="1151"/>
    </location>
</feature>
<dbReference type="InterPro" id="IPR021109">
    <property type="entry name" value="Peptidase_aspartic_dom_sf"/>
</dbReference>
<feature type="domain" description="Reverse transcriptase" evidence="3">
    <location>
        <begin position="446"/>
        <end position="628"/>
    </location>
</feature>
<dbReference type="Gene3D" id="2.40.70.10">
    <property type="entry name" value="Acid Proteases"/>
    <property type="match status" value="1"/>
</dbReference>
<feature type="domain" description="CCHC-type" evidence="2">
    <location>
        <begin position="225"/>
        <end position="239"/>
    </location>
</feature>
<evidence type="ECO:0000256" key="1">
    <source>
        <dbReference type="PROSITE-ProRule" id="PRU00047"/>
    </source>
</evidence>
<dbReference type="PROSITE" id="PS50878">
    <property type="entry name" value="RT_POL"/>
    <property type="match status" value="1"/>
</dbReference>
<dbReference type="Gene3D" id="3.10.10.10">
    <property type="entry name" value="HIV Type 1 Reverse Transcriptase, subunit A, domain 1"/>
    <property type="match status" value="1"/>
</dbReference>
<dbReference type="Pfam" id="PF17919">
    <property type="entry name" value="RT_RNaseH_2"/>
    <property type="match status" value="1"/>
</dbReference>
<dbReference type="OrthoDB" id="6220944at2759"/>
<reference evidence="6" key="1">
    <citation type="journal article" date="2015" name="Nat. Commun.">
        <title>The Lingula genome provides insights into brachiopod evolution and the origin of phosphate biomineralization.</title>
        <authorList>
            <person name="Luo Y.J."/>
            <person name="Takeuchi T."/>
            <person name="Koyanagi R."/>
            <person name="Yamada L."/>
            <person name="Kanda M."/>
            <person name="Khalturina M."/>
            <person name="Fujie M."/>
            <person name="Yamasaki S.I."/>
            <person name="Endo K."/>
            <person name="Satoh N."/>
        </authorList>
    </citation>
    <scope>NUCLEOTIDE SEQUENCE</scope>
</reference>